<feature type="region of interest" description="Disordered" evidence="12">
    <location>
        <begin position="892"/>
        <end position="956"/>
    </location>
</feature>
<evidence type="ECO:0000256" key="5">
    <source>
        <dbReference type="ARBA" id="ARBA00022833"/>
    </source>
</evidence>
<dbReference type="SUPFAM" id="SSF57716">
    <property type="entry name" value="Glucocorticoid receptor-like (DNA-binding domain)"/>
    <property type="match status" value="1"/>
</dbReference>
<dbReference type="FunFam" id="3.30.50.10:FF:000020">
    <property type="entry name" value="Zinc finger transcription factor Trps1"/>
    <property type="match status" value="1"/>
</dbReference>
<gene>
    <name evidence="14" type="ORF">OJAV_G00112920</name>
</gene>
<keyword evidence="15" id="KW-1185">Reference proteome</keyword>
<keyword evidence="8" id="KW-0804">Transcription</keyword>
<evidence type="ECO:0000313" key="14">
    <source>
        <dbReference type="EMBL" id="RVE66923.1"/>
    </source>
</evidence>
<dbReference type="PANTHER" id="PTHR47034:SF1">
    <property type="entry name" value="ZINC FINGER TRANSCRIPTION FACTOR TRPS1"/>
    <property type="match status" value="1"/>
</dbReference>
<evidence type="ECO:0000256" key="12">
    <source>
        <dbReference type="SAM" id="MobiDB-lite"/>
    </source>
</evidence>
<dbReference type="GO" id="GO:0005634">
    <property type="term" value="C:nucleus"/>
    <property type="evidence" value="ECO:0007669"/>
    <property type="project" value="UniProtKB-SubCell"/>
</dbReference>
<keyword evidence="9" id="KW-0539">Nucleus</keyword>
<feature type="compositionally biased region" description="Low complexity" evidence="12">
    <location>
        <begin position="569"/>
        <end position="583"/>
    </location>
</feature>
<feature type="compositionally biased region" description="Low complexity" evidence="12">
    <location>
        <begin position="1062"/>
        <end position="1071"/>
    </location>
</feature>
<feature type="region of interest" description="Disordered" evidence="12">
    <location>
        <begin position="566"/>
        <end position="585"/>
    </location>
</feature>
<dbReference type="Proteomes" id="UP000283210">
    <property type="component" value="Chromosome 11"/>
</dbReference>
<feature type="compositionally biased region" description="Gly residues" evidence="12">
    <location>
        <begin position="923"/>
        <end position="945"/>
    </location>
</feature>
<dbReference type="GO" id="GO:0003700">
    <property type="term" value="F:DNA-binding transcription factor activity"/>
    <property type="evidence" value="ECO:0007669"/>
    <property type="project" value="InterPro"/>
</dbReference>
<keyword evidence="4 11" id="KW-0863">Zinc-finger</keyword>
<comment type="subcellular location">
    <subcellularLocation>
        <location evidence="1">Nucleus</location>
    </subcellularLocation>
</comment>
<dbReference type="SMART" id="SM00355">
    <property type="entry name" value="ZnF_C2H2"/>
    <property type="match status" value="8"/>
</dbReference>
<sequence length="1355" mass="146972">MTRQEMVRKKNPPIRSVGGKEEEEEEGARQAGEEEEEGEEDRVGGEAKRTKLSSEPDTSERNRGDEEQEEEEGESECVSSSVSPSSVGDRSDERGGRRGIGGRAKQGEATSAERPEGLSESEDGEKGAEEREGGHKNRTKADHLSAPLLLSRQEGGEESTTDTLRLASSPSPKLQDFKCNVCGYGYYGNDPADLVKHFRKYHLGLHNRTRQDAALDTHILALHNMAPQHTSLDMQVGQGQRSQTKELGKARKDAQNSQQRTVVMNGTYDVQVTLGGMLIGIGRKTSDCQGNTKYFRCKYCNFTYMGSSSSELEQHFLSSHPNKVKTPPSTPMATANNLATHDNQLKGRSQNTEGVERVAVRADDDALAGYCIPGGVCSDSLAWTGEDGRGAMQGYYLCKSCSWSCDWSGGSAKLLEHYEQRHRGSPGEAVSPNNATERGGRRDVVERDDVAFKSCKDHVSNPSSTSKGDPNCSDSEAVVTSYNCQLCDFRYSMAHNADVIVVAPLLLHYQHNHSIHRCCIQHCMYCPQGHCQPHKHLGEVSHPFACRKSTCPKCCSKFPQLTKQQDAITSNPTTSTSPCVTPPNQRGDPSVISGPTFGLSDPAHPVVTKGVTHLCDQCAFATTDIDVLLQHYESCHTLINLKGAAPQVKAEEKAEGDKDEGKRRGRERQYSCAKCHFITEVEEEIFRHYRRVHACCRCRHCDFTAPDSSALLDHFNSSHCNDSTPSLGSLPASLTPSLTLSTNGCSAPSTLAIKEESKGDLRLLYSLAPPEGGLAEGGREEACRAVKSERGDDKEREREKGWVLGETRGLGERGGEQAHGLLWVPKEQMGPEKGVERGAESRTPSLFHSSLSLSFVNHEASQKKRGVAVPGMIYLGDTKSFLGDTKSYLGESQLPQIGGRSGGNAPSGGGAEKQSQIAAQQYTGGGGGSEGWSGGGGGAQEGKGGPTKEESQSLLRRRRGSGVFCANCLTTKTSLWRKNANGGYVCNACGLYQKLHSTPRPLNIIKQNNGEQIIRRRTRKRLNADSLSSETPPSKQQRISSEERMNGEESERSCAPLKGQQPSPRSRSPRSTQAFLASQTLEIHRRMPPLLLPSHTPSAMAAEGNGGIAEGGIPSKIDGGKGGGGSERAISPDLTPESDWLRFWTKYKMAAAASGIPGSISNLSSPSSLGNNPNYLAVDVATQDDLTNRCIHCGICFLDEVMYALHMSCHGDKGPYQCSFCLHVCADRYDFTTHIQRGLHRYTDKMSQQRGHTQECHTQNVTAMSEPERRDEAAQPKDGEITSESETVVAACQDNSAKDPGSDDNGTGAEKVIIGEENAIANKEGDSVVSDITSSQKPKEDLTAMDPTLVDGINE</sequence>
<feature type="region of interest" description="Disordered" evidence="12">
    <location>
        <begin position="423"/>
        <end position="443"/>
    </location>
</feature>
<feature type="compositionally biased region" description="Polar residues" evidence="12">
    <location>
        <begin position="1246"/>
        <end position="1263"/>
    </location>
</feature>
<dbReference type="InterPro" id="IPR028440">
    <property type="entry name" value="TRPS1"/>
</dbReference>
<dbReference type="GO" id="GO:0000977">
    <property type="term" value="F:RNA polymerase II transcription regulatory region sequence-specific DNA binding"/>
    <property type="evidence" value="ECO:0007669"/>
    <property type="project" value="TreeGrafter"/>
</dbReference>
<feature type="compositionally biased region" description="Low complexity" evidence="12">
    <location>
        <begin position="76"/>
        <end position="88"/>
    </location>
</feature>
<dbReference type="PROSITE" id="PS50114">
    <property type="entry name" value="GATA_ZN_FINGER_2"/>
    <property type="match status" value="1"/>
</dbReference>
<dbReference type="GO" id="GO:0008270">
    <property type="term" value="F:zinc ion binding"/>
    <property type="evidence" value="ECO:0007669"/>
    <property type="project" value="UniProtKB-KW"/>
</dbReference>
<protein>
    <recommendedName>
        <fullName evidence="10">Zinc finger transcription factor Trps1</fullName>
    </recommendedName>
</protein>
<dbReference type="PROSITE" id="PS00028">
    <property type="entry name" value="ZINC_FINGER_C2H2_1"/>
    <property type="match status" value="1"/>
</dbReference>
<accession>A0A3S2MU49</accession>
<dbReference type="InterPro" id="IPR013088">
    <property type="entry name" value="Znf_NHR/GATA"/>
</dbReference>
<evidence type="ECO:0000256" key="11">
    <source>
        <dbReference type="PROSITE-ProRule" id="PRU00094"/>
    </source>
</evidence>
<evidence type="ECO:0000256" key="7">
    <source>
        <dbReference type="ARBA" id="ARBA00023125"/>
    </source>
</evidence>
<evidence type="ECO:0000256" key="8">
    <source>
        <dbReference type="ARBA" id="ARBA00023163"/>
    </source>
</evidence>
<dbReference type="CDD" id="cd00202">
    <property type="entry name" value="ZnF_GATA"/>
    <property type="match status" value="1"/>
</dbReference>
<feature type="compositionally biased region" description="Basic and acidic residues" evidence="12">
    <location>
        <begin position="1040"/>
        <end position="1052"/>
    </location>
</feature>
<keyword evidence="7" id="KW-0238">DNA-binding</keyword>
<feature type="domain" description="GATA-type" evidence="13">
    <location>
        <begin position="959"/>
        <end position="1017"/>
    </location>
</feature>
<feature type="compositionally biased region" description="Polar residues" evidence="12">
    <location>
        <begin position="1025"/>
        <end position="1039"/>
    </location>
</feature>
<dbReference type="GO" id="GO:0006357">
    <property type="term" value="P:regulation of transcription by RNA polymerase II"/>
    <property type="evidence" value="ECO:0007669"/>
    <property type="project" value="TreeGrafter"/>
</dbReference>
<feature type="compositionally biased region" description="Gly residues" evidence="12">
    <location>
        <begin position="899"/>
        <end position="911"/>
    </location>
</feature>
<evidence type="ECO:0000256" key="1">
    <source>
        <dbReference type="ARBA" id="ARBA00004123"/>
    </source>
</evidence>
<feature type="compositionally biased region" description="Acidic residues" evidence="12">
    <location>
        <begin position="66"/>
        <end position="75"/>
    </location>
</feature>
<dbReference type="Pfam" id="PF00320">
    <property type="entry name" value="GATA"/>
    <property type="match status" value="1"/>
</dbReference>
<feature type="compositionally biased region" description="Polar residues" evidence="12">
    <location>
        <begin position="161"/>
        <end position="171"/>
    </location>
</feature>
<proteinExistence type="predicted"/>
<keyword evidence="6" id="KW-0805">Transcription regulation</keyword>
<feature type="compositionally biased region" description="Basic and acidic residues" evidence="12">
    <location>
        <begin position="1266"/>
        <end position="1280"/>
    </location>
</feature>
<feature type="region of interest" description="Disordered" evidence="12">
    <location>
        <begin position="1017"/>
        <end position="1072"/>
    </location>
</feature>
<name>A0A3S2MU49_ORYJA</name>
<feature type="region of interest" description="Disordered" evidence="12">
    <location>
        <begin position="152"/>
        <end position="171"/>
    </location>
</feature>
<evidence type="ECO:0000256" key="6">
    <source>
        <dbReference type="ARBA" id="ARBA00023015"/>
    </source>
</evidence>
<evidence type="ECO:0000256" key="2">
    <source>
        <dbReference type="ARBA" id="ARBA00022723"/>
    </source>
</evidence>
<dbReference type="EMBL" id="CM012447">
    <property type="protein sequence ID" value="RVE66923.1"/>
    <property type="molecule type" value="Genomic_DNA"/>
</dbReference>
<feature type="region of interest" description="Disordered" evidence="12">
    <location>
        <begin position="1246"/>
        <end position="1355"/>
    </location>
</feature>
<organism evidence="14 15">
    <name type="scientific">Oryzias javanicus</name>
    <name type="common">Javanese ricefish</name>
    <name type="synonym">Aplocheilus javanicus</name>
    <dbReference type="NCBI Taxonomy" id="123683"/>
    <lineage>
        <taxon>Eukaryota</taxon>
        <taxon>Metazoa</taxon>
        <taxon>Chordata</taxon>
        <taxon>Craniata</taxon>
        <taxon>Vertebrata</taxon>
        <taxon>Euteleostomi</taxon>
        <taxon>Actinopterygii</taxon>
        <taxon>Neopterygii</taxon>
        <taxon>Teleostei</taxon>
        <taxon>Neoteleostei</taxon>
        <taxon>Acanthomorphata</taxon>
        <taxon>Ovalentaria</taxon>
        <taxon>Atherinomorphae</taxon>
        <taxon>Beloniformes</taxon>
        <taxon>Adrianichthyidae</taxon>
        <taxon>Oryziinae</taxon>
        <taxon>Oryzias</taxon>
    </lineage>
</organism>
<keyword evidence="3" id="KW-0677">Repeat</keyword>
<evidence type="ECO:0000259" key="13">
    <source>
        <dbReference type="PROSITE" id="PS50114"/>
    </source>
</evidence>
<keyword evidence="5" id="KW-0862">Zinc</keyword>
<reference evidence="14 15" key="1">
    <citation type="submission" date="2018-11" db="EMBL/GenBank/DDBJ databases">
        <authorList>
            <person name="Lopez-Roques C."/>
            <person name="Donnadieu C."/>
            <person name="Bouchez O."/>
            <person name="Klopp C."/>
            <person name="Cabau C."/>
            <person name="Zahm M."/>
        </authorList>
    </citation>
    <scope>NUCLEOTIDE SEQUENCE [LARGE SCALE GENOMIC DNA]</scope>
    <source>
        <strain evidence="14">RS831</strain>
        <tissue evidence="14">Whole body</tissue>
    </source>
</reference>
<dbReference type="SMART" id="SM00401">
    <property type="entry name" value="ZnF_GATA"/>
    <property type="match status" value="1"/>
</dbReference>
<evidence type="ECO:0000256" key="9">
    <source>
        <dbReference type="ARBA" id="ARBA00023242"/>
    </source>
</evidence>
<evidence type="ECO:0000256" key="10">
    <source>
        <dbReference type="ARBA" id="ARBA00073694"/>
    </source>
</evidence>
<feature type="compositionally biased region" description="Basic and acidic residues" evidence="12">
    <location>
        <begin position="41"/>
        <end position="65"/>
    </location>
</feature>
<keyword evidence="2" id="KW-0479">Metal-binding</keyword>
<dbReference type="PANTHER" id="PTHR47034">
    <property type="entry name" value="ZINC FINGER TRANSCRIPTION FACTOR TRPS1"/>
    <property type="match status" value="1"/>
</dbReference>
<dbReference type="Gene3D" id="3.30.50.10">
    <property type="entry name" value="Erythroid Transcription Factor GATA-1, subunit A"/>
    <property type="match status" value="1"/>
</dbReference>
<dbReference type="OrthoDB" id="515401at2759"/>
<evidence type="ECO:0000256" key="3">
    <source>
        <dbReference type="ARBA" id="ARBA00022737"/>
    </source>
</evidence>
<dbReference type="PROSITE" id="PS00344">
    <property type="entry name" value="GATA_ZN_FINGER_1"/>
    <property type="match status" value="1"/>
</dbReference>
<feature type="compositionally biased region" description="Polar residues" evidence="12">
    <location>
        <begin position="913"/>
        <end position="922"/>
    </location>
</feature>
<feature type="compositionally biased region" description="Basic and acidic residues" evidence="12">
    <location>
        <begin position="124"/>
        <end position="143"/>
    </location>
</feature>
<evidence type="ECO:0000313" key="15">
    <source>
        <dbReference type="Proteomes" id="UP000283210"/>
    </source>
</evidence>
<feature type="region of interest" description="Disordered" evidence="12">
    <location>
        <begin position="1"/>
        <end position="147"/>
    </location>
</feature>
<evidence type="ECO:0000256" key="4">
    <source>
        <dbReference type="ARBA" id="ARBA00022771"/>
    </source>
</evidence>
<dbReference type="InterPro" id="IPR013087">
    <property type="entry name" value="Znf_C2H2_type"/>
</dbReference>
<reference evidence="14 15" key="2">
    <citation type="submission" date="2019-01" db="EMBL/GenBank/DDBJ databases">
        <title>A chromosome length genome reference of the Java medaka (oryzias javanicus).</title>
        <authorList>
            <person name="Herpin A."/>
            <person name="Takehana Y."/>
            <person name="Naruse K."/>
            <person name="Ansai S."/>
            <person name="Kawaguchi M."/>
        </authorList>
    </citation>
    <scope>NUCLEOTIDE SEQUENCE [LARGE SCALE GENOMIC DNA]</scope>
    <source>
        <strain evidence="14">RS831</strain>
        <tissue evidence="14">Whole body</tissue>
    </source>
</reference>
<dbReference type="InterPro" id="IPR000679">
    <property type="entry name" value="Znf_GATA"/>
</dbReference>
<dbReference type="PRINTS" id="PR00619">
    <property type="entry name" value="GATAZNFINGER"/>
</dbReference>